<accession>B6JX39</accession>
<keyword evidence="8 10" id="KW-0378">Hydrolase</keyword>
<feature type="binding site" evidence="10">
    <location>
        <position position="865"/>
    </location>
    <ligand>
        <name>a divalent metal cation</name>
        <dbReference type="ChEBI" id="CHEBI:60240"/>
        <note>catalytic</note>
    </ligand>
</feature>
<evidence type="ECO:0000256" key="10">
    <source>
        <dbReference type="HAMAP-Rule" id="MF_03182"/>
    </source>
</evidence>
<comment type="domain">
    <text evidence="10">The linker, or PAN3 interaction domain (PID), between the WD40 repeats and the pseudo-UCH domain mediates interaction with PAN3.</text>
</comment>
<dbReference type="GO" id="GO:0003676">
    <property type="term" value="F:nucleic acid binding"/>
    <property type="evidence" value="ECO:0007669"/>
    <property type="project" value="InterPro"/>
</dbReference>
<evidence type="ECO:0000313" key="14">
    <source>
        <dbReference type="Proteomes" id="UP000001744"/>
    </source>
</evidence>
<dbReference type="GO" id="GO:0000289">
    <property type="term" value="P:nuclear-transcribed mRNA poly(A) tail shortening"/>
    <property type="evidence" value="ECO:0000318"/>
    <property type="project" value="GO_Central"/>
</dbReference>
<keyword evidence="14" id="KW-1185">Reference proteome</keyword>
<dbReference type="InterPro" id="IPR050785">
    <property type="entry name" value="PAN2-PAN3_catalytic_subunit"/>
</dbReference>
<evidence type="ECO:0000313" key="13">
    <source>
        <dbReference type="JaponicusDB" id="SJAG_00966"/>
    </source>
</evidence>
<comment type="caution">
    <text evidence="10">Lacks conserved residue(s) required for the propagation of feature annotation.</text>
</comment>
<dbReference type="GO" id="GO:0046872">
    <property type="term" value="F:metal ion binding"/>
    <property type="evidence" value="ECO:0007669"/>
    <property type="project" value="UniProtKB-KW"/>
</dbReference>
<protein>
    <recommendedName>
        <fullName evidence="10">PAN2-PAN3 deadenylation complex catalytic subunit PAN2</fullName>
        <ecNumber evidence="10">3.1.13.4</ecNumber>
    </recommendedName>
    <alternativeName>
        <fullName evidence="10">PAB1P-dependent poly(A)-specific ribonuclease</fullName>
    </alternativeName>
    <alternativeName>
        <fullName evidence="10">Poly(A)-nuclease deadenylation complex subunit 2</fullName>
        <shortName evidence="10">PAN deadenylation complex subunit 2</shortName>
    </alternativeName>
</protein>
<dbReference type="HOGENOM" id="CLU_002369_1_0_1"/>
<dbReference type="PANTHER" id="PTHR15728">
    <property type="entry name" value="DEADENYLATION COMPLEX CATALYTIC SUBUNIT PAN2"/>
    <property type="match status" value="1"/>
</dbReference>
<comment type="similarity">
    <text evidence="10">Belongs to the peptidase C19 family. PAN2 subfamily.</text>
</comment>
<dbReference type="EMBL" id="KE651166">
    <property type="protein sequence ID" value="EEB05940.2"/>
    <property type="molecule type" value="Genomic_DNA"/>
</dbReference>
<dbReference type="InterPro" id="IPR028881">
    <property type="entry name" value="PAN2_UCH_dom"/>
</dbReference>
<comment type="function">
    <text evidence="10">Catalytic subunit of the poly(A)-nuclease (PAN) deadenylation complex, one of two cytoplasmic mRNA deadenylases involved in mRNA turnover. PAN specifically shortens poly(A) tails of RNA and the activity is stimulated by poly(A)-binding protein PAB1. PAN deadenylation is followed by rapid degradation of the shortened mRNA tails by the CCR4-NOT complex. Deadenylated mRNAs are then degraded by two alternative mechanisms, namely exosome-mediated 3'-5' exonucleolytic degradation, or deadenlyation-dependent mRNA decaping and subsequent 5'-3' exonucleolytic degradation by XRN1. May also be involved in post-transcriptional maturation of mRNA poly(A) tails.</text>
</comment>
<evidence type="ECO:0000256" key="3">
    <source>
        <dbReference type="ARBA" id="ARBA00022490"/>
    </source>
</evidence>
<dbReference type="FunFam" id="3.30.420.10:FF:000028">
    <property type="entry name" value="PAN2-PAN3 deadenylation complex catalytic subunit PAN2"/>
    <property type="match status" value="1"/>
</dbReference>
<evidence type="ECO:0000256" key="6">
    <source>
        <dbReference type="ARBA" id="ARBA00022722"/>
    </source>
</evidence>
<dbReference type="Pfam" id="PF20770">
    <property type="entry name" value="PAN2_N"/>
    <property type="match status" value="1"/>
</dbReference>
<evidence type="ECO:0000256" key="9">
    <source>
        <dbReference type="ARBA" id="ARBA00022839"/>
    </source>
</evidence>
<comment type="cofactor">
    <cofactor evidence="10">
        <name>a divalent metal cation</name>
        <dbReference type="ChEBI" id="CHEBI:60240"/>
    </cofactor>
    <text evidence="10">Binds 2 metal cations per subunit in the catalytic exonuclease domain.</text>
</comment>
<sequence length="1081" mass="122081">MNSWKSIGIYNEGDPSSAGALSAISFDPFYELLWTGFENGQIKSSYGPLFCPYVRSVAHSSRVGQVLPNERGVYSISGNSLRLNNRKGTPKWEFKDPDAVDFQSMIFQNRTSPEIVIGGYQQKIMAINADRGTVTHKNKYPSDVFIMRRNRLLCCGSGNGEVVLYDPSSFQPITKLVAHTGALSDLDTSGNLLLTCGYSVRHGSYIIDPFVKVWDLRNLSSLVPVPFPSGPSLVRMHPKLSTTAIICSATGQFHIVDTGNSIDAKLQQVTLNSYLTNMDVSSSGDAIAFTDMENNVHLWAMQDSPSFSEFKLPVPWEENTHEVNLEMNDDTPLNSIGMPFYKEELLSAWSGYSVVDAGKPDISSNDLFAAQLSNKAVPSSQDMKVTRRNQTVEVPWLGRCPPQNTATPRFRSERQKDIIKGSDHPDNVSFFEELEDSESGPTTIPLFYKKPEIRYSKFGIEDFDFAFYNKTRFAGLETDIANSYCNPVLQLYNYIPVFQRAAILHSMGSCPLMNCLLCELGFLFAMLKDSNGQNCQATNFLRTFSASSLARTVGIVFDEENEVNIQTSAVIQACNRFLLTEVSRCLEYEIKSVNSRGPLSQLVNSFAVIEIRTYRCSICGVTSEKEQTSYPVLDLQYPSHQLETVVSFEWLLKLSFDQRIDLSPRWCNHCKSHQPFLMRSTVKEPPPVFFIHTNIQSEKQWNLWARKDWLPTELYFYTINDSLQCVPRKQVNILGLPKSKLMLYRLRGAVHEIRDDTSSRSHFVSVIRVSDNLARNDNDDCYIFNDFLVKKISTEEALTVHGQWKVPAVLCFERVNFEMPEMHEEPDSSILHKPYSVNEPSPELNKTVPLKEDEHLGPNSIIGIDSEFVALQPEETEVRSDGSKATVKPSKLSLARVSVVRGDGPLKGVAFIDDYVATEEHIADYLTEFSGIHPGDLDPKTSRHSLVPLKIAYKKLRMLVNAGCKFVGHGLQKDFRIINILVPPSQVIDTVDLFFIASRQRKLSLKFLAWYLLDEDIQLEEHDSIEDALSALKLYDCYNNLRSSLTFEKTLEEIYDVGRLHKYRPPSSVSAMEKSIEIEEP</sequence>
<dbReference type="Pfam" id="PF13423">
    <property type="entry name" value="UCH_1"/>
    <property type="match status" value="1"/>
</dbReference>
<comment type="domain">
    <text evidence="10">Contains a pseudo-UCH domain. This ubiquitin C-terminal hydrolase (UCH)-like or ubiquitin specific protease (USP)-like domain is predicted to be catalytically inactive because it lacks the active site catalytic triad characteristic of thiol proteases, with residues at the equivalent structural positions that are incompatible with catalysis, and it cannot bind ubiquitin. It functions as a structural scaffold for intra- and intermolecular interactions in the complex.</text>
</comment>
<dbReference type="PROSITE" id="PS50235">
    <property type="entry name" value="USP_3"/>
    <property type="match status" value="1"/>
</dbReference>
<comment type="activity regulation">
    <text evidence="10">Positively regulated by the regulatory subunit PAN3.</text>
</comment>
<dbReference type="GO" id="GO:0006397">
    <property type="term" value="P:mRNA processing"/>
    <property type="evidence" value="ECO:0007669"/>
    <property type="project" value="UniProtKB-KW"/>
</dbReference>
<keyword evidence="5 10" id="KW-0507">mRNA processing</keyword>
<dbReference type="eggNOG" id="KOG1275">
    <property type="taxonomic scope" value="Eukaryota"/>
</dbReference>
<dbReference type="SUPFAM" id="SSF53098">
    <property type="entry name" value="Ribonuclease H-like"/>
    <property type="match status" value="1"/>
</dbReference>
<evidence type="ECO:0000259" key="11">
    <source>
        <dbReference type="PROSITE" id="PS50235"/>
    </source>
</evidence>
<evidence type="ECO:0000256" key="4">
    <source>
        <dbReference type="ARBA" id="ARBA00022574"/>
    </source>
</evidence>
<keyword evidence="9 10" id="KW-0269">Exonuclease</keyword>
<keyword evidence="7 10" id="KW-0479">Metal-binding</keyword>
<dbReference type="GO" id="GO:0031251">
    <property type="term" value="C:PAN complex"/>
    <property type="evidence" value="ECO:0000318"/>
    <property type="project" value="GO_Central"/>
</dbReference>
<reference evidence="12 14" key="1">
    <citation type="journal article" date="2011" name="Science">
        <title>Comparative functional genomics of the fission yeasts.</title>
        <authorList>
            <person name="Rhind N."/>
            <person name="Chen Z."/>
            <person name="Yassour M."/>
            <person name="Thompson D.A."/>
            <person name="Haas B.J."/>
            <person name="Habib N."/>
            <person name="Wapinski I."/>
            <person name="Roy S."/>
            <person name="Lin M.F."/>
            <person name="Heiman D.I."/>
            <person name="Young S.K."/>
            <person name="Furuya K."/>
            <person name="Guo Y."/>
            <person name="Pidoux A."/>
            <person name="Chen H.M."/>
            <person name="Robbertse B."/>
            <person name="Goldberg J.M."/>
            <person name="Aoki K."/>
            <person name="Bayne E.H."/>
            <person name="Berlin A.M."/>
            <person name="Desjardins C.A."/>
            <person name="Dobbs E."/>
            <person name="Dukaj L."/>
            <person name="Fan L."/>
            <person name="FitzGerald M.G."/>
            <person name="French C."/>
            <person name="Gujja S."/>
            <person name="Hansen K."/>
            <person name="Keifenheim D."/>
            <person name="Levin J.Z."/>
            <person name="Mosher R.A."/>
            <person name="Mueller C.A."/>
            <person name="Pfiffner J."/>
            <person name="Priest M."/>
            <person name="Russ C."/>
            <person name="Smialowska A."/>
            <person name="Swoboda P."/>
            <person name="Sykes S.M."/>
            <person name="Vaughn M."/>
            <person name="Vengrova S."/>
            <person name="Yoder R."/>
            <person name="Zeng Q."/>
            <person name="Allshire R."/>
            <person name="Baulcombe D."/>
            <person name="Birren B.W."/>
            <person name="Brown W."/>
            <person name="Ekwall K."/>
            <person name="Kellis M."/>
            <person name="Leatherwood J."/>
            <person name="Levin H."/>
            <person name="Margalit H."/>
            <person name="Martienssen R."/>
            <person name="Nieduszynski C.A."/>
            <person name="Spatafora J.W."/>
            <person name="Friedman N."/>
            <person name="Dalgaard J.Z."/>
            <person name="Baumann P."/>
            <person name="Niki H."/>
            <person name="Regev A."/>
            <person name="Nusbaum C."/>
        </authorList>
    </citation>
    <scope>NUCLEOTIDE SEQUENCE [LARGE SCALE GENOMIC DNA]</scope>
    <source>
        <strain evidence="14">yFS275 / FY16936</strain>
    </source>
</reference>
<dbReference type="InterPro" id="IPR028889">
    <property type="entry name" value="USP"/>
</dbReference>
<dbReference type="CDD" id="cd06143">
    <property type="entry name" value="PAN2_exo"/>
    <property type="match status" value="1"/>
</dbReference>
<evidence type="ECO:0000256" key="5">
    <source>
        <dbReference type="ARBA" id="ARBA00022664"/>
    </source>
</evidence>
<dbReference type="JaponicusDB" id="SJAG_00966">
    <property type="gene designation" value="pan2"/>
</dbReference>
<keyword evidence="6 10" id="KW-0540">Nuclease</keyword>
<feature type="binding site" evidence="10">
    <location>
        <position position="1027"/>
    </location>
    <ligand>
        <name>a divalent metal cation</name>
        <dbReference type="ChEBI" id="CHEBI:60240"/>
        <note>catalytic</note>
    </ligand>
</feature>
<evidence type="ECO:0000256" key="8">
    <source>
        <dbReference type="ARBA" id="ARBA00022801"/>
    </source>
</evidence>
<dbReference type="SUPFAM" id="SSF50978">
    <property type="entry name" value="WD40 repeat-like"/>
    <property type="match status" value="1"/>
</dbReference>
<feature type="binding site" evidence="10">
    <location>
        <position position="867"/>
    </location>
    <ligand>
        <name>a divalent metal cation</name>
        <dbReference type="ChEBI" id="CHEBI:60240"/>
        <note>catalytic</note>
    </ligand>
</feature>
<dbReference type="SMART" id="SM00479">
    <property type="entry name" value="EXOIII"/>
    <property type="match status" value="1"/>
</dbReference>
<dbReference type="InterPro" id="IPR012337">
    <property type="entry name" value="RNaseH-like_sf"/>
</dbReference>
<dbReference type="InterPro" id="IPR015943">
    <property type="entry name" value="WD40/YVTN_repeat-like_dom_sf"/>
</dbReference>
<dbReference type="GeneID" id="7050837"/>
<dbReference type="GO" id="GO:0004535">
    <property type="term" value="F:poly(A)-specific ribonuclease activity"/>
    <property type="evidence" value="ECO:0007669"/>
    <property type="project" value="UniProtKB-UniRule"/>
</dbReference>
<dbReference type="HAMAP" id="MF_03182">
    <property type="entry name" value="PAN2"/>
    <property type="match status" value="1"/>
</dbReference>
<dbReference type="Gene3D" id="2.130.10.10">
    <property type="entry name" value="YVTN repeat-like/Quinoprotein amine dehydrogenase"/>
    <property type="match status" value="1"/>
</dbReference>
<evidence type="ECO:0000256" key="2">
    <source>
        <dbReference type="ARBA" id="ARBA00004496"/>
    </source>
</evidence>
<dbReference type="InterPro" id="IPR030843">
    <property type="entry name" value="PAN2"/>
</dbReference>
<dbReference type="InterPro" id="IPR036397">
    <property type="entry name" value="RNaseH_sf"/>
</dbReference>
<comment type="catalytic activity">
    <reaction evidence="1 10">
        <text>Exonucleolytic cleavage of poly(A) to 5'-AMP.</text>
        <dbReference type="EC" id="3.1.13.4"/>
    </reaction>
</comment>
<keyword evidence="3 10" id="KW-0963">Cytoplasm</keyword>
<dbReference type="OMA" id="TQELLWT"/>
<dbReference type="Proteomes" id="UP000001744">
    <property type="component" value="Unassembled WGS sequence"/>
</dbReference>
<evidence type="ECO:0000256" key="1">
    <source>
        <dbReference type="ARBA" id="ARBA00001663"/>
    </source>
</evidence>
<dbReference type="Gene3D" id="3.90.70.10">
    <property type="entry name" value="Cysteine proteinases"/>
    <property type="match status" value="1"/>
</dbReference>
<dbReference type="PANTHER" id="PTHR15728:SF0">
    <property type="entry name" value="PAN2-PAN3 DEADENYLATION COMPLEX CATALYTIC SUBUNIT PAN2"/>
    <property type="match status" value="1"/>
</dbReference>
<dbReference type="InterPro" id="IPR038765">
    <property type="entry name" value="Papain-like_cys_pep_sf"/>
</dbReference>
<dbReference type="VEuPathDB" id="FungiDB:SJAG_00966"/>
<organism evidence="12 14">
    <name type="scientific">Schizosaccharomyces japonicus (strain yFS275 / FY16936)</name>
    <name type="common">Fission yeast</name>
    <dbReference type="NCBI Taxonomy" id="402676"/>
    <lineage>
        <taxon>Eukaryota</taxon>
        <taxon>Fungi</taxon>
        <taxon>Dikarya</taxon>
        <taxon>Ascomycota</taxon>
        <taxon>Taphrinomycotina</taxon>
        <taxon>Schizosaccharomycetes</taxon>
        <taxon>Schizosaccharomycetales</taxon>
        <taxon>Schizosaccharomycetaceae</taxon>
        <taxon>Schizosaccharomyces</taxon>
    </lineage>
</organism>
<comment type="subcellular location">
    <subcellularLocation>
        <location evidence="2 10">Cytoplasm</location>
    </subcellularLocation>
</comment>
<evidence type="ECO:0000313" key="12">
    <source>
        <dbReference type="EMBL" id="EEB05940.2"/>
    </source>
</evidence>
<comment type="subunit">
    <text evidence="10">Forms a heterotrimer with an asymmetric homodimer of the regulatory subunit PAN3 to form the poly(A)-nuclease (PAN) deadenylation complex.</text>
</comment>
<dbReference type="STRING" id="402676.B6JX39"/>
<dbReference type="InterPro" id="IPR013520">
    <property type="entry name" value="Ribonucl_H"/>
</dbReference>
<dbReference type="Gene3D" id="3.30.420.10">
    <property type="entry name" value="Ribonuclease H-like superfamily/Ribonuclease H"/>
    <property type="match status" value="1"/>
</dbReference>
<dbReference type="Pfam" id="PF00929">
    <property type="entry name" value="RNase_T"/>
    <property type="match status" value="1"/>
</dbReference>
<dbReference type="InterPro" id="IPR036322">
    <property type="entry name" value="WD40_repeat_dom_sf"/>
</dbReference>
<dbReference type="OrthoDB" id="16516at2759"/>
<evidence type="ECO:0000256" key="7">
    <source>
        <dbReference type="ARBA" id="ARBA00022723"/>
    </source>
</evidence>
<keyword evidence="4" id="KW-0853">WD repeat</keyword>
<feature type="binding site" evidence="10">
    <location>
        <position position="974"/>
    </location>
    <ligand>
        <name>a divalent metal cation</name>
        <dbReference type="ChEBI" id="CHEBI:60240"/>
        <note>catalytic</note>
    </ligand>
</feature>
<feature type="domain" description="USP" evidence="11">
    <location>
        <begin position="474"/>
        <end position="815"/>
    </location>
</feature>
<dbReference type="EC" id="3.1.13.4" evidence="10"/>
<name>B6JX39_SCHJY</name>
<dbReference type="GO" id="GO:0000932">
    <property type="term" value="C:P-body"/>
    <property type="evidence" value="ECO:0000318"/>
    <property type="project" value="GO_Central"/>
</dbReference>
<dbReference type="AlphaFoldDB" id="B6JX39"/>
<dbReference type="SUPFAM" id="SSF54001">
    <property type="entry name" value="Cysteine proteinases"/>
    <property type="match status" value="1"/>
</dbReference>
<dbReference type="InterPro" id="IPR048841">
    <property type="entry name" value="PAN2_N"/>
</dbReference>
<gene>
    <name evidence="13" type="primary">pan2</name>
    <name evidence="10" type="synonym">PAN2</name>
    <name evidence="12" type="ORF">SJAG_00966</name>
</gene>
<proteinExistence type="inferred from homology"/>
<dbReference type="RefSeq" id="XP_002172233.2">
    <property type="nucleotide sequence ID" value="XM_002172197.2"/>
</dbReference>